<keyword evidence="3" id="KW-0804">Transcription</keyword>
<dbReference type="Pfam" id="PF00440">
    <property type="entry name" value="TetR_N"/>
    <property type="match status" value="1"/>
</dbReference>
<proteinExistence type="predicted"/>
<dbReference type="AlphaFoldDB" id="A0A2T7SY82"/>
<organism evidence="6 7">
    <name type="scientific">Streptomyces scopuliridis RB72</name>
    <dbReference type="NCBI Taxonomy" id="1440053"/>
    <lineage>
        <taxon>Bacteria</taxon>
        <taxon>Bacillati</taxon>
        <taxon>Actinomycetota</taxon>
        <taxon>Actinomycetes</taxon>
        <taxon>Kitasatosporales</taxon>
        <taxon>Streptomycetaceae</taxon>
        <taxon>Streptomyces</taxon>
    </lineage>
</organism>
<dbReference type="InterPro" id="IPR009057">
    <property type="entry name" value="Homeodomain-like_sf"/>
</dbReference>
<gene>
    <name evidence="6" type="ORF">Y717_21420</name>
</gene>
<dbReference type="RefSeq" id="WP_037728850.1">
    <property type="nucleotide sequence ID" value="NZ_AZSP01000269.1"/>
</dbReference>
<dbReference type="GO" id="GO:0003700">
    <property type="term" value="F:DNA-binding transcription factor activity"/>
    <property type="evidence" value="ECO:0007669"/>
    <property type="project" value="TreeGrafter"/>
</dbReference>
<dbReference type="EMBL" id="AZSP01000269">
    <property type="protein sequence ID" value="PVE07880.1"/>
    <property type="molecule type" value="Genomic_DNA"/>
</dbReference>
<dbReference type="OrthoDB" id="3472897at2"/>
<keyword evidence="7" id="KW-1185">Reference proteome</keyword>
<accession>A0A2T7SY82</accession>
<dbReference type="Gene3D" id="1.10.357.10">
    <property type="entry name" value="Tetracycline Repressor, domain 2"/>
    <property type="match status" value="1"/>
</dbReference>
<evidence type="ECO:0000256" key="4">
    <source>
        <dbReference type="PROSITE-ProRule" id="PRU00335"/>
    </source>
</evidence>
<dbReference type="PANTHER" id="PTHR30055:SF234">
    <property type="entry name" value="HTH-TYPE TRANSCRIPTIONAL REGULATOR BETI"/>
    <property type="match status" value="1"/>
</dbReference>
<dbReference type="InterPro" id="IPR001647">
    <property type="entry name" value="HTH_TetR"/>
</dbReference>
<evidence type="ECO:0000256" key="1">
    <source>
        <dbReference type="ARBA" id="ARBA00023015"/>
    </source>
</evidence>
<keyword evidence="1" id="KW-0805">Transcription regulation</keyword>
<feature type="domain" description="HTH tetR-type" evidence="5">
    <location>
        <begin position="17"/>
        <end position="77"/>
    </location>
</feature>
<comment type="caution">
    <text evidence="6">The sequence shown here is derived from an EMBL/GenBank/DDBJ whole genome shotgun (WGS) entry which is preliminary data.</text>
</comment>
<dbReference type="PROSITE" id="PS50977">
    <property type="entry name" value="HTH_TETR_2"/>
    <property type="match status" value="1"/>
</dbReference>
<dbReference type="SUPFAM" id="SSF48498">
    <property type="entry name" value="Tetracyclin repressor-like, C-terminal domain"/>
    <property type="match status" value="1"/>
</dbReference>
<dbReference type="Proteomes" id="UP000245992">
    <property type="component" value="Unassembled WGS sequence"/>
</dbReference>
<evidence type="ECO:0000259" key="5">
    <source>
        <dbReference type="PROSITE" id="PS50977"/>
    </source>
</evidence>
<dbReference type="SUPFAM" id="SSF46689">
    <property type="entry name" value="Homeodomain-like"/>
    <property type="match status" value="1"/>
</dbReference>
<evidence type="ECO:0000313" key="7">
    <source>
        <dbReference type="Proteomes" id="UP000245992"/>
    </source>
</evidence>
<reference evidence="6 7" key="1">
    <citation type="submission" date="2013-12" db="EMBL/GenBank/DDBJ databases">
        <title>Annotated genome of Streptomyces scopuliridis.</title>
        <authorList>
            <person name="Olson J.B."/>
        </authorList>
    </citation>
    <scope>NUCLEOTIDE SEQUENCE [LARGE SCALE GENOMIC DNA]</scope>
    <source>
        <strain evidence="6 7">RB72</strain>
    </source>
</reference>
<evidence type="ECO:0000313" key="6">
    <source>
        <dbReference type="EMBL" id="PVE07880.1"/>
    </source>
</evidence>
<dbReference type="InterPro" id="IPR050109">
    <property type="entry name" value="HTH-type_TetR-like_transc_reg"/>
</dbReference>
<feature type="DNA-binding region" description="H-T-H motif" evidence="4">
    <location>
        <begin position="40"/>
        <end position="59"/>
    </location>
</feature>
<dbReference type="PRINTS" id="PR00455">
    <property type="entry name" value="HTHTETR"/>
</dbReference>
<keyword evidence="2 4" id="KW-0238">DNA-binding</keyword>
<sequence>MTGTNREAAAPPLTGGALTRSRILDAAARLMGTVGLTRTTTKEIAREAGCSEAALYKHFRDKEEIFVSVLHERAPRFTDALARLPGRVGEGEVAGHLEEVARVGVLFYRGTFPMAASLFASPDLLLAHRKRLGLDGSGPHEVSRSVAAYLAAEQELGRVSPDIDPDAAALLLVGACFHRAFLGLFYAPEPPEGILRPEGEAEFARETVRALLAGIAPPGGTLPPGL</sequence>
<name>A0A2T7SY82_9ACTN</name>
<protein>
    <submittedName>
        <fullName evidence="6">TetR family transcriptional regulator</fullName>
    </submittedName>
</protein>
<dbReference type="PANTHER" id="PTHR30055">
    <property type="entry name" value="HTH-TYPE TRANSCRIPTIONAL REGULATOR RUTR"/>
    <property type="match status" value="1"/>
</dbReference>
<dbReference type="InterPro" id="IPR036271">
    <property type="entry name" value="Tet_transcr_reg_TetR-rel_C_sf"/>
</dbReference>
<dbReference type="GO" id="GO:0000976">
    <property type="term" value="F:transcription cis-regulatory region binding"/>
    <property type="evidence" value="ECO:0007669"/>
    <property type="project" value="TreeGrafter"/>
</dbReference>
<evidence type="ECO:0000256" key="2">
    <source>
        <dbReference type="ARBA" id="ARBA00023125"/>
    </source>
</evidence>
<evidence type="ECO:0000256" key="3">
    <source>
        <dbReference type="ARBA" id="ARBA00023163"/>
    </source>
</evidence>